<evidence type="ECO:0000313" key="2">
    <source>
        <dbReference type="EMBL" id="SVA28294.1"/>
    </source>
</evidence>
<evidence type="ECO:0000256" key="1">
    <source>
        <dbReference type="ARBA" id="ARBA00010552"/>
    </source>
</evidence>
<dbReference type="InterPro" id="IPR006056">
    <property type="entry name" value="RidA"/>
</dbReference>
<dbReference type="InterPro" id="IPR006175">
    <property type="entry name" value="YjgF/YER057c/UK114"/>
</dbReference>
<organism evidence="2">
    <name type="scientific">marine metagenome</name>
    <dbReference type="NCBI Taxonomy" id="408172"/>
    <lineage>
        <taxon>unclassified sequences</taxon>
        <taxon>metagenomes</taxon>
        <taxon>ecological metagenomes</taxon>
    </lineage>
</organism>
<dbReference type="AlphaFoldDB" id="A0A381UK01"/>
<sequence>MVKGDIKAQTEQVMKNIANILAAANVSFDHVVRTTIFLADLSDFAVVNEIYGNYFETPEPARAAFQVARLPKDARVEIDAIALL</sequence>
<dbReference type="GO" id="GO:0005829">
    <property type="term" value="C:cytosol"/>
    <property type="evidence" value="ECO:0007669"/>
    <property type="project" value="TreeGrafter"/>
</dbReference>
<proteinExistence type="inferred from homology"/>
<gene>
    <name evidence="2" type="ORF">METZ01_LOCUS81148</name>
</gene>
<dbReference type="PANTHER" id="PTHR11803:SF39">
    <property type="entry name" value="2-IMINOBUTANOATE_2-IMINOPROPANOATE DEAMINASE"/>
    <property type="match status" value="1"/>
</dbReference>
<protein>
    <submittedName>
        <fullName evidence="2">Uncharacterized protein</fullName>
    </submittedName>
</protein>
<dbReference type="InterPro" id="IPR019897">
    <property type="entry name" value="RidA_CS"/>
</dbReference>
<name>A0A381UK01_9ZZZZ</name>
<dbReference type="Gene3D" id="3.30.1330.40">
    <property type="entry name" value="RutC-like"/>
    <property type="match status" value="1"/>
</dbReference>
<dbReference type="PANTHER" id="PTHR11803">
    <property type="entry name" value="2-IMINOBUTANOATE/2-IMINOPROPANOATE DEAMINASE RIDA"/>
    <property type="match status" value="1"/>
</dbReference>
<dbReference type="CDD" id="cd00448">
    <property type="entry name" value="YjgF_YER057c_UK114_family"/>
    <property type="match status" value="1"/>
</dbReference>
<dbReference type="GO" id="GO:0019239">
    <property type="term" value="F:deaminase activity"/>
    <property type="evidence" value="ECO:0007669"/>
    <property type="project" value="TreeGrafter"/>
</dbReference>
<dbReference type="NCBIfam" id="TIGR00004">
    <property type="entry name" value="Rid family detoxifying hydrolase"/>
    <property type="match status" value="1"/>
</dbReference>
<dbReference type="FunFam" id="3.30.1330.40:FF:000001">
    <property type="entry name" value="L-PSP family endoribonuclease"/>
    <property type="match status" value="1"/>
</dbReference>
<reference evidence="2" key="1">
    <citation type="submission" date="2018-05" db="EMBL/GenBank/DDBJ databases">
        <authorList>
            <person name="Lanie J.A."/>
            <person name="Ng W.-L."/>
            <person name="Kazmierczak K.M."/>
            <person name="Andrzejewski T.M."/>
            <person name="Davidsen T.M."/>
            <person name="Wayne K.J."/>
            <person name="Tettelin H."/>
            <person name="Glass J.I."/>
            <person name="Rusch D."/>
            <person name="Podicherti R."/>
            <person name="Tsui H.-C.T."/>
            <person name="Winkler M.E."/>
        </authorList>
    </citation>
    <scope>NUCLEOTIDE SEQUENCE</scope>
</reference>
<dbReference type="SUPFAM" id="SSF55298">
    <property type="entry name" value="YjgF-like"/>
    <property type="match status" value="1"/>
</dbReference>
<dbReference type="InterPro" id="IPR035959">
    <property type="entry name" value="RutC-like_sf"/>
</dbReference>
<dbReference type="EMBL" id="UINC01006564">
    <property type="protein sequence ID" value="SVA28294.1"/>
    <property type="molecule type" value="Genomic_DNA"/>
</dbReference>
<accession>A0A381UK01</accession>
<dbReference type="PROSITE" id="PS01094">
    <property type="entry name" value="UPF0076"/>
    <property type="match status" value="1"/>
</dbReference>
<comment type="similarity">
    <text evidence="1">Belongs to the RutC family.</text>
</comment>
<dbReference type="Pfam" id="PF01042">
    <property type="entry name" value="Ribonuc_L-PSP"/>
    <property type="match status" value="1"/>
</dbReference>